<dbReference type="HOGENOM" id="CLU_820325_0_0_1"/>
<sequence>LIFLLDSSGSVGLQNYQKEKNFIKDIVSKQNIGRELTRVGVVVYSHEAIVAIKLTDYSSTEDLNKAIDGIDYYGKTTRIDKGLMTADRIDQVFTVAAGSRPYLPRVLVLLTDGRQTRAPGYKPLKTAVCPLKKKQVKTLAVGVGRGIDARELRELVDHDDDMVMVSDFDDLRTAVYPLHTKSREITSNAMIGEADQTSLPPVNGIELITVRIARDFTGREDNDGVMSCNSYQELPWRANEVATEAYYPRCPVAVVDICFILDASGSVSPIDFKQQKAFVKALAKTFLISPEKTRVAILSFSTIAKLNIKLTDFYDYKALTKAVDKIPYMGFTTRIDRAL</sequence>
<evidence type="ECO:0000313" key="3">
    <source>
        <dbReference type="Proteomes" id="UP000001593"/>
    </source>
</evidence>
<evidence type="ECO:0000313" key="2">
    <source>
        <dbReference type="EMBL" id="EDO30053.1"/>
    </source>
</evidence>
<name>A7T1W7_NEMVE</name>
<dbReference type="eggNOG" id="KOG1217">
    <property type="taxonomic scope" value="Eukaryota"/>
</dbReference>
<feature type="non-terminal residue" evidence="2">
    <location>
        <position position="339"/>
    </location>
</feature>
<dbReference type="PhylomeDB" id="A7T1W7"/>
<proteinExistence type="predicted"/>
<feature type="domain" description="VWFA" evidence="1">
    <location>
        <begin position="256"/>
        <end position="339"/>
    </location>
</feature>
<dbReference type="CDD" id="cd01450">
    <property type="entry name" value="vWFA_subfamily_ECM"/>
    <property type="match status" value="2"/>
</dbReference>
<dbReference type="InterPro" id="IPR002035">
    <property type="entry name" value="VWF_A"/>
</dbReference>
<dbReference type="InterPro" id="IPR050525">
    <property type="entry name" value="ECM_Assembly_Org"/>
</dbReference>
<organism evidence="2 3">
    <name type="scientific">Nematostella vectensis</name>
    <name type="common">Starlet sea anemone</name>
    <dbReference type="NCBI Taxonomy" id="45351"/>
    <lineage>
        <taxon>Eukaryota</taxon>
        <taxon>Metazoa</taxon>
        <taxon>Cnidaria</taxon>
        <taxon>Anthozoa</taxon>
        <taxon>Hexacorallia</taxon>
        <taxon>Actiniaria</taxon>
        <taxon>Edwardsiidae</taxon>
        <taxon>Nematostella</taxon>
    </lineage>
</organism>
<dbReference type="InterPro" id="IPR036465">
    <property type="entry name" value="vWFA_dom_sf"/>
</dbReference>
<dbReference type="PANTHER" id="PTHR24020:SF20">
    <property type="entry name" value="PH DOMAIN-CONTAINING PROTEIN"/>
    <property type="match status" value="1"/>
</dbReference>
<dbReference type="PROSITE" id="PS50234">
    <property type="entry name" value="VWFA"/>
    <property type="match status" value="2"/>
</dbReference>
<dbReference type="SMART" id="SM00327">
    <property type="entry name" value="VWA"/>
    <property type="match status" value="1"/>
</dbReference>
<protein>
    <recommendedName>
        <fullName evidence="1">VWFA domain-containing protein</fullName>
    </recommendedName>
</protein>
<gene>
    <name evidence="2" type="ORF">NEMVEDRAFT_v1g828</name>
</gene>
<dbReference type="InParanoid" id="A7T1W7"/>
<dbReference type="Gene3D" id="3.40.50.410">
    <property type="entry name" value="von Willebrand factor, type A domain"/>
    <property type="match status" value="2"/>
</dbReference>
<dbReference type="AlphaFoldDB" id="A7T1W7"/>
<evidence type="ECO:0000259" key="1">
    <source>
        <dbReference type="PROSITE" id="PS50234"/>
    </source>
</evidence>
<dbReference type="Proteomes" id="UP000001593">
    <property type="component" value="Unassembled WGS sequence"/>
</dbReference>
<dbReference type="PANTHER" id="PTHR24020">
    <property type="entry name" value="COLLAGEN ALPHA"/>
    <property type="match status" value="1"/>
</dbReference>
<dbReference type="OMA" id="AYLEFAF"/>
<accession>A7T1W7</accession>
<feature type="domain" description="VWFA" evidence="1">
    <location>
        <begin position="1"/>
        <end position="178"/>
    </location>
</feature>
<feature type="non-terminal residue" evidence="2">
    <location>
        <position position="1"/>
    </location>
</feature>
<dbReference type="SUPFAM" id="SSF53300">
    <property type="entry name" value="vWA-like"/>
    <property type="match status" value="2"/>
</dbReference>
<dbReference type="STRING" id="45351.A7T1W7"/>
<keyword evidence="3" id="KW-1185">Reference proteome</keyword>
<dbReference type="Pfam" id="PF00092">
    <property type="entry name" value="VWA"/>
    <property type="match status" value="2"/>
</dbReference>
<reference evidence="2 3" key="1">
    <citation type="journal article" date="2007" name="Science">
        <title>Sea anemone genome reveals ancestral eumetazoan gene repertoire and genomic organization.</title>
        <authorList>
            <person name="Putnam N.H."/>
            <person name="Srivastava M."/>
            <person name="Hellsten U."/>
            <person name="Dirks B."/>
            <person name="Chapman J."/>
            <person name="Salamov A."/>
            <person name="Terry A."/>
            <person name="Shapiro H."/>
            <person name="Lindquist E."/>
            <person name="Kapitonov V.V."/>
            <person name="Jurka J."/>
            <person name="Genikhovich G."/>
            <person name="Grigoriev I.V."/>
            <person name="Lucas S.M."/>
            <person name="Steele R.E."/>
            <person name="Finnerty J.R."/>
            <person name="Technau U."/>
            <person name="Martindale M.Q."/>
            <person name="Rokhsar D.S."/>
        </authorList>
    </citation>
    <scope>NUCLEOTIDE SEQUENCE [LARGE SCALE GENOMIC DNA]</scope>
    <source>
        <strain evidence="3">CH2 X CH6</strain>
    </source>
</reference>
<dbReference type="EMBL" id="DS470164">
    <property type="protein sequence ID" value="EDO30053.1"/>
    <property type="molecule type" value="Genomic_DNA"/>
</dbReference>